<dbReference type="InterPro" id="IPR027094">
    <property type="entry name" value="Mitofusin_fam"/>
</dbReference>
<evidence type="ECO:0000313" key="10">
    <source>
        <dbReference type="Proteomes" id="UP000309673"/>
    </source>
</evidence>
<dbReference type="AlphaFoldDB" id="A0A4U0FH60"/>
<dbReference type="EMBL" id="SUPK01000001">
    <property type="protein sequence ID" value="TJY44281.1"/>
    <property type="molecule type" value="Genomic_DNA"/>
</dbReference>
<keyword evidence="2" id="KW-0547">Nucleotide-binding</keyword>
<dbReference type="InterPro" id="IPR045063">
    <property type="entry name" value="Dynamin_N"/>
</dbReference>
<evidence type="ECO:0000313" key="9">
    <source>
        <dbReference type="EMBL" id="TJY44281.1"/>
    </source>
</evidence>
<dbReference type="CDD" id="cd09912">
    <property type="entry name" value="DLP_2"/>
    <property type="match status" value="2"/>
</dbReference>
<name>A0A4U0FH60_9BACL</name>
<evidence type="ECO:0000256" key="5">
    <source>
        <dbReference type="ARBA" id="ARBA00023136"/>
    </source>
</evidence>
<proteinExistence type="predicted"/>
<keyword evidence="6" id="KW-0175">Coiled coil</keyword>
<dbReference type="RefSeq" id="WP_136776084.1">
    <property type="nucleotide sequence ID" value="NZ_SUPK01000001.1"/>
</dbReference>
<evidence type="ECO:0000256" key="6">
    <source>
        <dbReference type="SAM" id="Coils"/>
    </source>
</evidence>
<feature type="compositionally biased region" description="Polar residues" evidence="7">
    <location>
        <begin position="9"/>
        <end position="18"/>
    </location>
</feature>
<dbReference type="Pfam" id="PF00350">
    <property type="entry name" value="Dynamin_N"/>
    <property type="match status" value="2"/>
</dbReference>
<feature type="domain" description="Dynamin N-terminal" evidence="8">
    <location>
        <begin position="58"/>
        <end position="213"/>
    </location>
</feature>
<dbReference type="PANTHER" id="PTHR10465:SF0">
    <property type="entry name" value="SARCALUMENIN"/>
    <property type="match status" value="1"/>
</dbReference>
<comment type="caution">
    <text evidence="9">The sequence shown here is derived from an EMBL/GenBank/DDBJ whole genome shotgun (WGS) entry which is preliminary data.</text>
</comment>
<dbReference type="InterPro" id="IPR027417">
    <property type="entry name" value="P-loop_NTPase"/>
</dbReference>
<keyword evidence="3" id="KW-0378">Hydrolase</keyword>
<keyword evidence="5" id="KW-0472">Membrane</keyword>
<evidence type="ECO:0000256" key="1">
    <source>
        <dbReference type="ARBA" id="ARBA00004370"/>
    </source>
</evidence>
<feature type="domain" description="Dynamin N-terminal" evidence="8">
    <location>
        <begin position="637"/>
        <end position="869"/>
    </location>
</feature>
<dbReference type="PANTHER" id="PTHR10465">
    <property type="entry name" value="TRANSMEMBRANE GTPASE FZO1"/>
    <property type="match status" value="1"/>
</dbReference>
<evidence type="ECO:0000256" key="3">
    <source>
        <dbReference type="ARBA" id="ARBA00022801"/>
    </source>
</evidence>
<dbReference type="Proteomes" id="UP000309673">
    <property type="component" value="Unassembled WGS sequence"/>
</dbReference>
<evidence type="ECO:0000259" key="8">
    <source>
        <dbReference type="Pfam" id="PF00350"/>
    </source>
</evidence>
<accession>A0A4U0FH60</accession>
<evidence type="ECO:0000256" key="7">
    <source>
        <dbReference type="SAM" id="MobiDB-lite"/>
    </source>
</evidence>
<dbReference type="SUPFAM" id="SSF52540">
    <property type="entry name" value="P-loop containing nucleoside triphosphate hydrolases"/>
    <property type="match status" value="2"/>
</dbReference>
<comment type="subcellular location">
    <subcellularLocation>
        <location evidence="1">Membrane</location>
    </subcellularLocation>
</comment>
<keyword evidence="4" id="KW-0342">GTP-binding</keyword>
<dbReference type="OrthoDB" id="5477114at2"/>
<dbReference type="GO" id="GO:0016020">
    <property type="term" value="C:membrane"/>
    <property type="evidence" value="ECO:0007669"/>
    <property type="project" value="UniProtKB-SubCell"/>
</dbReference>
<keyword evidence="10" id="KW-1185">Reference proteome</keyword>
<sequence length="1226" mass="136085">MNRLDWTAPEQNKTPQHTESMRSALDRMADYVQERGDADLAVKFRELEAKLGKGLLTVAFCGHFSAGKSTLVNALCGASLLPSSPIPTSANVVTVVNGEPSARMTFRDRSGNVSLEREIPVQDLHGFAIDGEGVASIDVSYPVSILGDRMAIVDTPGVDSTDSAHRAATESALHLADVVFYVTDYNHVLSDVNFRFLRALAEWDKPTYVIVNQIDKHREEEVTFEAFREGLQQAMETWRIEPAGFLFLSLRQPDHPLSQWEELLSLLRKLQPMREVLTARSAERSARYLAEQFRETLYVRNREARELLQEQLGDAADTLAELAALREQLNRELEAVSSSSARKQDTIREELERLLSNANLTPAETRDKARDVLESLQPGFKVGWLAGAAKNEAERERRLAFLTDDVNRQITAHVNGHARELLRHAAHEAGWEGEAMEASLEEAFEPVSAEWLRSRVKPGMGADGQATLQYASEISSDIRSYYRRQALKWMEANLEPMWAPERERMEADLRRKLAELSVREQAAAALYELEAAERAETDRLLTLLPADSAAESAELPKPAALQTQPVSGIRASVEETSIEPTPQRPIAGPEFRLGASGGAAELLERAARVLSPLPALAKTADSLKATAARYRNKRFTIALFGAFSAGKSSFANALVGVPALPVSPNPTTATINRIVAPTEQFPDGSALVTMKTKEALLDDIRFSLRRLGIAQTNIDSAGDAAGELLSLAGKMSPDEVHPRGKPHLSFLRAALDGWSRYAELLGTRFRAEGEDYRRYAAEEQASCFVAEIDLFVDSPLTRGGAVLVDTPGADSINARHTGVAFEYIKNADAVLFVTYYNHAFTEADRQFLNQLGSVKDVFELDKMFFVINAADLAASESELQAVKDHVAGQLLKHGIRSPRLFGVSSLNGLQAKRAGNSELLASSGLAAFEQSFRRFAESELGGLATASARKEVERAGKQLDAWLQSASADAATREAQAKQLLQQAERWREQEGAELPAAAVQPLLQEAAEQLYHLRQRVRYRYTEHFKTAFHPSILQDDGRDLKKMLAACWDDLKRSVGEDLLQELRTSGLRLELLLRRTVEEKIAAAASTLAAQGFMAETPALPAIELPYVDPFADGPQMEIKRLWQSFKSPKHFFENDGSTALRDETADLLFRFADERLDRLKRQWDDKIQAWLQSSLTMAYAELSRDLASYAQSLGESMFRPEERQKLLEIQAEWRDIATEKTG</sequence>
<dbReference type="Gene3D" id="3.40.50.300">
    <property type="entry name" value="P-loop containing nucleotide triphosphate hydrolases"/>
    <property type="match status" value="2"/>
</dbReference>
<dbReference type="GO" id="GO:0005525">
    <property type="term" value="F:GTP binding"/>
    <property type="evidence" value="ECO:0007669"/>
    <property type="project" value="UniProtKB-KW"/>
</dbReference>
<gene>
    <name evidence="9" type="ORF">E5161_02520</name>
</gene>
<evidence type="ECO:0000256" key="4">
    <source>
        <dbReference type="ARBA" id="ARBA00023134"/>
    </source>
</evidence>
<feature type="region of interest" description="Disordered" evidence="7">
    <location>
        <begin position="1"/>
        <end position="20"/>
    </location>
</feature>
<feature type="coiled-coil region" evidence="6">
    <location>
        <begin position="308"/>
        <end position="339"/>
    </location>
</feature>
<evidence type="ECO:0000256" key="2">
    <source>
        <dbReference type="ARBA" id="ARBA00022741"/>
    </source>
</evidence>
<protein>
    <submittedName>
        <fullName evidence="9">Dynamin</fullName>
    </submittedName>
</protein>
<reference evidence="9 10" key="1">
    <citation type="submission" date="2019-04" db="EMBL/GenBank/DDBJ databases">
        <title>Cohnella sp. nov., isolated from soil.</title>
        <authorList>
            <person name="Kim W."/>
        </authorList>
    </citation>
    <scope>NUCLEOTIDE SEQUENCE [LARGE SCALE GENOMIC DNA]</scope>
    <source>
        <strain evidence="9 10">CAU 1483</strain>
    </source>
</reference>
<organism evidence="9 10">
    <name type="scientific">Cohnella pontilimi</name>
    <dbReference type="NCBI Taxonomy" id="2564100"/>
    <lineage>
        <taxon>Bacteria</taxon>
        <taxon>Bacillati</taxon>
        <taxon>Bacillota</taxon>
        <taxon>Bacilli</taxon>
        <taxon>Bacillales</taxon>
        <taxon>Paenibacillaceae</taxon>
        <taxon>Cohnella</taxon>
    </lineage>
</organism>
<dbReference type="GO" id="GO:0003924">
    <property type="term" value="F:GTPase activity"/>
    <property type="evidence" value="ECO:0007669"/>
    <property type="project" value="InterPro"/>
</dbReference>